<dbReference type="Gene3D" id="1.20.1280.50">
    <property type="match status" value="1"/>
</dbReference>
<reference evidence="3 4" key="1">
    <citation type="submission" date="2024-12" db="EMBL/GenBank/DDBJ databases">
        <title>The unique morphological basis and parallel evolutionary history of personate flowers in Penstemon.</title>
        <authorList>
            <person name="Depatie T.H."/>
            <person name="Wessinger C.A."/>
        </authorList>
    </citation>
    <scope>NUCLEOTIDE SEQUENCE [LARGE SCALE GENOMIC DNA]</scope>
    <source>
        <strain evidence="3">WTNN_2</strain>
        <tissue evidence="3">Leaf</tissue>
    </source>
</reference>
<dbReference type="Pfam" id="PF12937">
    <property type="entry name" value="F-box-like"/>
    <property type="match status" value="1"/>
</dbReference>
<dbReference type="PANTHER" id="PTHR33127">
    <property type="entry name" value="TRANSMEMBRANE PROTEIN"/>
    <property type="match status" value="1"/>
</dbReference>
<dbReference type="InterPro" id="IPR036047">
    <property type="entry name" value="F-box-like_dom_sf"/>
</dbReference>
<evidence type="ECO:0000313" key="3">
    <source>
        <dbReference type="EMBL" id="KAL3825758.1"/>
    </source>
</evidence>
<sequence length="378" mass="43700">MAGEGSKKIRLLPERSNVRDSRTQPLQQQTEFELPLEILEDIISRLELADNIRASAVCKSWLAAAISVRVSNKPPWLMVFPRSGKLYKFYDPSQRKTYWLELPELDEAKVCHAKDGWLLLSKPRLRKMFFFCPYTQEIIKLPDIEFSYERVKTAFSTSPKSTSCVVFSVRLVSHNMVSLSNWRPGATEWSTAFYTNPVGCHKSICSNLVFCNGRFYYFCITGWVGVYRPDFNTWTVYVIHRPNCPGAFSDRNWCTKKFMVEHDGEIFLILTSSVQNPVVYQLNQVSLAWMERKSLGGVSLFASLLSSHARVDLLGKMRDSVYFPKVRFHGKRCVSYSVAEGRYCPRNQIYDWGEIDHLESLWIDQPEDLSAFLQKSRT</sequence>
<evidence type="ECO:0008006" key="5">
    <source>
        <dbReference type="Google" id="ProtNLM"/>
    </source>
</evidence>
<dbReference type="SUPFAM" id="SSF81383">
    <property type="entry name" value="F-box domain"/>
    <property type="match status" value="1"/>
</dbReference>
<evidence type="ECO:0000313" key="4">
    <source>
        <dbReference type="Proteomes" id="UP001634393"/>
    </source>
</evidence>
<dbReference type="CDD" id="cd09917">
    <property type="entry name" value="F-box_SF"/>
    <property type="match status" value="1"/>
</dbReference>
<dbReference type="EMBL" id="JBJXBP010000006">
    <property type="protein sequence ID" value="KAL3825758.1"/>
    <property type="molecule type" value="Genomic_DNA"/>
</dbReference>
<dbReference type="InterPro" id="IPR005174">
    <property type="entry name" value="KIB1-4_b-propeller"/>
</dbReference>
<evidence type="ECO:0000259" key="2">
    <source>
        <dbReference type="Pfam" id="PF12937"/>
    </source>
</evidence>
<proteinExistence type="predicted"/>
<comment type="caution">
    <text evidence="3">The sequence shown here is derived from an EMBL/GenBank/DDBJ whole genome shotgun (WGS) entry which is preliminary data.</text>
</comment>
<feature type="domain" description="KIB1-4 beta-propeller" evidence="1">
    <location>
        <begin position="89"/>
        <end position="324"/>
    </location>
</feature>
<evidence type="ECO:0000259" key="1">
    <source>
        <dbReference type="Pfam" id="PF03478"/>
    </source>
</evidence>
<dbReference type="AlphaFoldDB" id="A0ABD3SMM8"/>
<dbReference type="InterPro" id="IPR001810">
    <property type="entry name" value="F-box_dom"/>
</dbReference>
<accession>A0ABD3SMM8</accession>
<keyword evidence="4" id="KW-1185">Reference proteome</keyword>
<feature type="domain" description="F-box" evidence="2">
    <location>
        <begin position="33"/>
        <end position="65"/>
    </location>
</feature>
<dbReference type="PANTHER" id="PTHR33127:SF5">
    <property type="entry name" value="TRANSMEMBRANE PROTEIN"/>
    <property type="match status" value="1"/>
</dbReference>
<dbReference type="Proteomes" id="UP001634393">
    <property type="component" value="Unassembled WGS sequence"/>
</dbReference>
<name>A0ABD3SMM8_9LAMI</name>
<organism evidence="3 4">
    <name type="scientific">Penstemon smallii</name>
    <dbReference type="NCBI Taxonomy" id="265156"/>
    <lineage>
        <taxon>Eukaryota</taxon>
        <taxon>Viridiplantae</taxon>
        <taxon>Streptophyta</taxon>
        <taxon>Embryophyta</taxon>
        <taxon>Tracheophyta</taxon>
        <taxon>Spermatophyta</taxon>
        <taxon>Magnoliopsida</taxon>
        <taxon>eudicotyledons</taxon>
        <taxon>Gunneridae</taxon>
        <taxon>Pentapetalae</taxon>
        <taxon>asterids</taxon>
        <taxon>lamiids</taxon>
        <taxon>Lamiales</taxon>
        <taxon>Plantaginaceae</taxon>
        <taxon>Cheloneae</taxon>
        <taxon>Penstemon</taxon>
    </lineage>
</organism>
<gene>
    <name evidence="3" type="ORF">ACJIZ3_021787</name>
</gene>
<protein>
    <recommendedName>
        <fullName evidence="5">F-box domain-containing protein</fullName>
    </recommendedName>
</protein>
<dbReference type="Pfam" id="PF03478">
    <property type="entry name" value="Beta-prop_KIB1-4"/>
    <property type="match status" value="1"/>
</dbReference>